<evidence type="ECO:0000256" key="5">
    <source>
        <dbReference type="SAM" id="SignalP"/>
    </source>
</evidence>
<keyword evidence="5" id="KW-0732">Signal</keyword>
<feature type="domain" description="Cytochrome c" evidence="6">
    <location>
        <begin position="928"/>
        <end position="1065"/>
    </location>
</feature>
<keyword evidence="3 4" id="KW-0408">Iron</keyword>
<dbReference type="SUPFAM" id="SSF48371">
    <property type="entry name" value="ARM repeat"/>
    <property type="match status" value="1"/>
</dbReference>
<evidence type="ECO:0000313" key="8">
    <source>
        <dbReference type="Proteomes" id="UP000317909"/>
    </source>
</evidence>
<evidence type="ECO:0000256" key="3">
    <source>
        <dbReference type="ARBA" id="ARBA00023004"/>
    </source>
</evidence>
<dbReference type="AlphaFoldDB" id="A0A517TXD4"/>
<reference evidence="7 8" key="1">
    <citation type="submission" date="2019-02" db="EMBL/GenBank/DDBJ databases">
        <title>Deep-cultivation of Planctomycetes and their phenomic and genomic characterization uncovers novel biology.</title>
        <authorList>
            <person name="Wiegand S."/>
            <person name="Jogler M."/>
            <person name="Boedeker C."/>
            <person name="Pinto D."/>
            <person name="Vollmers J."/>
            <person name="Rivas-Marin E."/>
            <person name="Kohn T."/>
            <person name="Peeters S.H."/>
            <person name="Heuer A."/>
            <person name="Rast P."/>
            <person name="Oberbeckmann S."/>
            <person name="Bunk B."/>
            <person name="Jeske O."/>
            <person name="Meyerdierks A."/>
            <person name="Storesund J.E."/>
            <person name="Kallscheuer N."/>
            <person name="Luecker S."/>
            <person name="Lage O.M."/>
            <person name="Pohl T."/>
            <person name="Merkel B.J."/>
            <person name="Hornburger P."/>
            <person name="Mueller R.-W."/>
            <person name="Bruemmer F."/>
            <person name="Labrenz M."/>
            <person name="Spormann A.M."/>
            <person name="Op den Camp H."/>
            <person name="Overmann J."/>
            <person name="Amann R."/>
            <person name="Jetten M.S.M."/>
            <person name="Mascher T."/>
            <person name="Medema M.H."/>
            <person name="Devos D.P."/>
            <person name="Kaster A.-K."/>
            <person name="Ovreas L."/>
            <person name="Rohde M."/>
            <person name="Galperin M.Y."/>
            <person name="Jogler C."/>
        </authorList>
    </citation>
    <scope>NUCLEOTIDE SEQUENCE [LARGE SCALE GENOMIC DNA]</scope>
    <source>
        <strain evidence="7 8">I41</strain>
    </source>
</reference>
<dbReference type="SUPFAM" id="SSF46626">
    <property type="entry name" value="Cytochrome c"/>
    <property type="match status" value="1"/>
</dbReference>
<dbReference type="PANTHER" id="PTHR33546:SF1">
    <property type="entry name" value="LARGE, MULTIFUNCTIONAL SECRETED PROTEIN"/>
    <property type="match status" value="1"/>
</dbReference>
<dbReference type="GO" id="GO:0020037">
    <property type="term" value="F:heme binding"/>
    <property type="evidence" value="ECO:0007669"/>
    <property type="project" value="InterPro"/>
</dbReference>
<dbReference type="InterPro" id="IPR009056">
    <property type="entry name" value="Cyt_c-like_dom"/>
</dbReference>
<dbReference type="InterPro" id="IPR011041">
    <property type="entry name" value="Quinoprot_gluc/sorb_DH_b-prop"/>
</dbReference>
<dbReference type="GO" id="GO:0009055">
    <property type="term" value="F:electron transfer activity"/>
    <property type="evidence" value="ECO:0007669"/>
    <property type="project" value="InterPro"/>
</dbReference>
<dbReference type="Proteomes" id="UP000317909">
    <property type="component" value="Chromosome"/>
</dbReference>
<dbReference type="NCBIfam" id="TIGR02604">
    <property type="entry name" value="Piru_Ver_Nterm"/>
    <property type="match status" value="1"/>
</dbReference>
<evidence type="ECO:0000313" key="7">
    <source>
        <dbReference type="EMBL" id="QDT73031.1"/>
    </source>
</evidence>
<dbReference type="Pfam" id="PF23500">
    <property type="entry name" value="DUF7133"/>
    <property type="match status" value="1"/>
</dbReference>
<dbReference type="InterPro" id="IPR011042">
    <property type="entry name" value="6-blade_b-propeller_TolB-like"/>
</dbReference>
<dbReference type="SUPFAM" id="SSF50952">
    <property type="entry name" value="Soluble quinoprotein glucose dehydrogenase"/>
    <property type="match status" value="1"/>
</dbReference>
<dbReference type="InterPro" id="IPR016024">
    <property type="entry name" value="ARM-type_fold"/>
</dbReference>
<proteinExistence type="predicted"/>
<dbReference type="Gene3D" id="1.25.10.10">
    <property type="entry name" value="Leucine-rich Repeat Variant"/>
    <property type="match status" value="1"/>
</dbReference>
<feature type="signal peptide" evidence="5">
    <location>
        <begin position="1"/>
        <end position="20"/>
    </location>
</feature>
<keyword evidence="2 4" id="KW-0479">Metal-binding</keyword>
<evidence type="ECO:0000256" key="4">
    <source>
        <dbReference type="PROSITE-ProRule" id="PRU00433"/>
    </source>
</evidence>
<dbReference type="InterPro" id="IPR055557">
    <property type="entry name" value="DUF7133"/>
</dbReference>
<dbReference type="InterPro" id="IPR011989">
    <property type="entry name" value="ARM-like"/>
</dbReference>
<keyword evidence="8" id="KW-1185">Reference proteome</keyword>
<dbReference type="GO" id="GO:0046872">
    <property type="term" value="F:metal ion binding"/>
    <property type="evidence" value="ECO:0007669"/>
    <property type="project" value="UniProtKB-KW"/>
</dbReference>
<sequence length="1065" mass="113368" precursor="true">MRLAAGLFCLFALFAAIAIAADVPAINPKLTATPAETPQVHAAEGFTVELVAGPPLVERPITAAFDDAGHLYVAESSGSNDPVEQQLAEKPHRIVRLTDTNGDGRYDERVVFADKMMFPEGTMFLDGSLYVSAPPSIWKLTDANGDGVAEQREEWFKGTLTGCANDLHGPYPGLDGWIYWCKGAFAEQVHQVNGREFRSRAAHIWRSRPDGTGMEPVMTGGMDNPVDVVFTLSGERIFSSTFLESDGRRDGLAHAIYGGVYGKNHGVIDGHPRTGELMPAIVLMNSAAPAGLERYESNVFGDDYRDNLFSAQFNMRKVARHILQPQGSSFASVDSDFVWGDDVDFHPTDVLMDADGSLLVVDTGGWYKLCCPTSQLWKPDVLGGVYRVRRNNAPNMEDPRGQKIDWAKQTIPQLWALLGDARPAVRLRAARAFAKLGDSSELSDFLAMRDASDILAGNVADGCDQLTADLARAWALISLESTASQPLVRSLLNHVNPHIRQAALHGVSLHRDAVAAPQVFALLADADPAVRRVAAEASGRLADPAAIPHLLQAAATAEERILQHSITYALIELADADATRAGLAREQPGTVAATLIALDQMPGGNLAAGDVLPRLDAADSRLSAAANWVVTHHPEWGGQLAAWFSEKLATLPPAAASRLSDSDDPAKDADPQPNARLVTMLAAFAGNAPIQTLIANTAQDASASPAARLVALRAMEQAPPVEAGAWPAALAAILGSDDQSLHAAALAAARRQAPQQKDGSPLHAALVNLFDNDDAAPSDRLAAVALAAPALQSLGDQQFSLLTSTLLNEESPSVDRTAAADALAVAPLTAEQLTQLVAVIPAAGPLELNKLVGAFIKGNKTATGVALLDALAQSPALPSLRIDLLRQALMEYDAEVIDQIAAVEALVNVDAASQRSRIEELLPSMASGDVRRGHAVFNSAKASCSACHRMGYGGGVTGPELSKIGEIRTERDLLESILFPSMSFVRSYEPMLLVTSDGRAVSGVIRNETDHDYVVATGPNEEVRLSRDIVEQVQPNTISVMPAGLDKQLTVQELADLVAFLKNAK</sequence>
<evidence type="ECO:0000256" key="1">
    <source>
        <dbReference type="ARBA" id="ARBA00022617"/>
    </source>
</evidence>
<protein>
    <submittedName>
        <fullName evidence="7">HEAT repeat protein</fullName>
    </submittedName>
</protein>
<evidence type="ECO:0000259" key="6">
    <source>
        <dbReference type="PROSITE" id="PS51007"/>
    </source>
</evidence>
<dbReference type="RefSeq" id="WP_145432534.1">
    <property type="nucleotide sequence ID" value="NZ_CP036339.1"/>
</dbReference>
<name>A0A517TXD4_9BACT</name>
<dbReference type="InterPro" id="IPR036909">
    <property type="entry name" value="Cyt_c-like_dom_sf"/>
</dbReference>
<dbReference type="InterPro" id="IPR013428">
    <property type="entry name" value="Membrane-bound_put_N"/>
</dbReference>
<dbReference type="PROSITE" id="PS51007">
    <property type="entry name" value="CYTC"/>
    <property type="match status" value="1"/>
</dbReference>
<organism evidence="7 8">
    <name type="scientific">Lacipirellula limnantheis</name>
    <dbReference type="NCBI Taxonomy" id="2528024"/>
    <lineage>
        <taxon>Bacteria</taxon>
        <taxon>Pseudomonadati</taxon>
        <taxon>Planctomycetota</taxon>
        <taxon>Planctomycetia</taxon>
        <taxon>Pirellulales</taxon>
        <taxon>Lacipirellulaceae</taxon>
        <taxon>Lacipirellula</taxon>
    </lineage>
</organism>
<dbReference type="KEGG" id="llh:I41_22200"/>
<accession>A0A517TXD4</accession>
<dbReference type="Gene3D" id="2.120.10.30">
    <property type="entry name" value="TolB, C-terminal domain"/>
    <property type="match status" value="1"/>
</dbReference>
<dbReference type="NCBIfam" id="TIGR02603">
    <property type="entry name" value="CxxCH_TIGR02603"/>
    <property type="match status" value="1"/>
</dbReference>
<gene>
    <name evidence="7" type="ORF">I41_22200</name>
</gene>
<feature type="chain" id="PRO_5022106830" evidence="5">
    <location>
        <begin position="21"/>
        <end position="1065"/>
    </location>
</feature>
<dbReference type="OrthoDB" id="9770043at2"/>
<dbReference type="Gene3D" id="1.10.760.10">
    <property type="entry name" value="Cytochrome c-like domain"/>
    <property type="match status" value="1"/>
</dbReference>
<dbReference type="EMBL" id="CP036339">
    <property type="protein sequence ID" value="QDT73031.1"/>
    <property type="molecule type" value="Genomic_DNA"/>
</dbReference>
<dbReference type="PANTHER" id="PTHR33546">
    <property type="entry name" value="LARGE, MULTIFUNCTIONAL SECRETED PROTEIN-RELATED"/>
    <property type="match status" value="1"/>
</dbReference>
<keyword evidence="1 4" id="KW-0349">Heme</keyword>
<dbReference type="InterPro" id="IPR013427">
    <property type="entry name" value="Haem-bd_dom_put"/>
</dbReference>
<dbReference type="Pfam" id="PF13646">
    <property type="entry name" value="HEAT_2"/>
    <property type="match status" value="1"/>
</dbReference>
<evidence type="ECO:0000256" key="2">
    <source>
        <dbReference type="ARBA" id="ARBA00022723"/>
    </source>
</evidence>